<feature type="compositionally biased region" description="Basic residues" evidence="1">
    <location>
        <begin position="1266"/>
        <end position="1282"/>
    </location>
</feature>
<feature type="compositionally biased region" description="Basic and acidic residues" evidence="1">
    <location>
        <begin position="506"/>
        <end position="522"/>
    </location>
</feature>
<protein>
    <recommendedName>
        <fullName evidence="2">BCAS3 WD40 domain-containing protein</fullName>
    </recommendedName>
</protein>
<feature type="compositionally biased region" description="Low complexity" evidence="1">
    <location>
        <begin position="1427"/>
        <end position="1439"/>
    </location>
</feature>
<dbReference type="EMBL" id="CAXLJL010000689">
    <property type="protein sequence ID" value="CAL5140023.1"/>
    <property type="molecule type" value="Genomic_DNA"/>
</dbReference>
<comment type="caution">
    <text evidence="3">The sequence shown here is derived from an EMBL/GenBank/DDBJ whole genome shotgun (WGS) entry which is preliminary data.</text>
</comment>
<feature type="compositionally biased region" description="Polar residues" evidence="1">
    <location>
        <begin position="1365"/>
        <end position="1385"/>
    </location>
</feature>
<feature type="compositionally biased region" description="Polar residues" evidence="1">
    <location>
        <begin position="1045"/>
        <end position="1064"/>
    </location>
</feature>
<feature type="region of interest" description="Disordered" evidence="1">
    <location>
        <begin position="1225"/>
        <end position="1331"/>
    </location>
</feature>
<feature type="domain" description="BCAS3 WD40" evidence="2">
    <location>
        <begin position="371"/>
        <end position="533"/>
    </location>
</feature>
<gene>
    <name evidence="3" type="ORF">CDAUBV1_LOCUS15199</name>
</gene>
<evidence type="ECO:0000313" key="3">
    <source>
        <dbReference type="EMBL" id="CAL5140023.1"/>
    </source>
</evidence>
<proteinExistence type="predicted"/>
<evidence type="ECO:0000259" key="2">
    <source>
        <dbReference type="Pfam" id="PF21034"/>
    </source>
</evidence>
<reference evidence="3" key="1">
    <citation type="submission" date="2024-06" db="EMBL/GenBank/DDBJ databases">
        <authorList>
            <person name="Liu X."/>
            <person name="Lenzi L."/>
            <person name="Haldenby T S."/>
            <person name="Uol C."/>
        </authorList>
    </citation>
    <scope>NUCLEOTIDE SEQUENCE</scope>
</reference>
<dbReference type="GO" id="GO:0042594">
    <property type="term" value="P:response to starvation"/>
    <property type="evidence" value="ECO:0007669"/>
    <property type="project" value="TreeGrafter"/>
</dbReference>
<feature type="compositionally biased region" description="Polar residues" evidence="1">
    <location>
        <begin position="1285"/>
        <end position="1323"/>
    </location>
</feature>
<evidence type="ECO:0000313" key="4">
    <source>
        <dbReference type="Proteomes" id="UP001497525"/>
    </source>
</evidence>
<dbReference type="Proteomes" id="UP001497525">
    <property type="component" value="Unassembled WGS sequence"/>
</dbReference>
<feature type="region of interest" description="Disordered" evidence="1">
    <location>
        <begin position="1365"/>
        <end position="1451"/>
    </location>
</feature>
<dbReference type="PANTHER" id="PTHR13268">
    <property type="entry name" value="BREAST CARCINOMA AMPLIFIED SEQUENCE 3"/>
    <property type="match status" value="1"/>
</dbReference>
<name>A0AAV2TYR2_CALDB</name>
<feature type="region of interest" description="Disordered" evidence="1">
    <location>
        <begin position="1042"/>
        <end position="1093"/>
    </location>
</feature>
<dbReference type="GO" id="GO:0005737">
    <property type="term" value="C:cytoplasm"/>
    <property type="evidence" value="ECO:0007669"/>
    <property type="project" value="TreeGrafter"/>
</dbReference>
<feature type="compositionally biased region" description="Low complexity" evidence="1">
    <location>
        <begin position="1254"/>
        <end position="1265"/>
    </location>
</feature>
<feature type="compositionally biased region" description="Polar residues" evidence="1">
    <location>
        <begin position="1392"/>
        <end position="1420"/>
    </location>
</feature>
<dbReference type="GO" id="GO:0006914">
    <property type="term" value="P:autophagy"/>
    <property type="evidence" value="ECO:0007669"/>
    <property type="project" value="InterPro"/>
</dbReference>
<dbReference type="InterPro" id="IPR045142">
    <property type="entry name" value="BCAS3-like"/>
</dbReference>
<feature type="region of interest" description="Disordered" evidence="1">
    <location>
        <begin position="859"/>
        <end position="905"/>
    </location>
</feature>
<feature type="region of interest" description="Disordered" evidence="1">
    <location>
        <begin position="262"/>
        <end position="286"/>
    </location>
</feature>
<dbReference type="PANTHER" id="PTHR13268:SF0">
    <property type="entry name" value="BCAS3 MICROTUBULE ASSOCIATED CELL MIGRATION FACTOR"/>
    <property type="match status" value="1"/>
</dbReference>
<dbReference type="Pfam" id="PF21034">
    <property type="entry name" value="BCAS3_WD40"/>
    <property type="match status" value="2"/>
</dbReference>
<feature type="domain" description="BCAS3 WD40" evidence="2">
    <location>
        <begin position="61"/>
        <end position="272"/>
    </location>
</feature>
<evidence type="ECO:0000256" key="1">
    <source>
        <dbReference type="SAM" id="MobiDB-lite"/>
    </source>
</evidence>
<organism evidence="3 4">
    <name type="scientific">Calicophoron daubneyi</name>
    <name type="common">Rumen fluke</name>
    <name type="synonym">Paramphistomum daubneyi</name>
    <dbReference type="NCBI Taxonomy" id="300641"/>
    <lineage>
        <taxon>Eukaryota</taxon>
        <taxon>Metazoa</taxon>
        <taxon>Spiralia</taxon>
        <taxon>Lophotrochozoa</taxon>
        <taxon>Platyhelminthes</taxon>
        <taxon>Trematoda</taxon>
        <taxon>Digenea</taxon>
        <taxon>Plagiorchiida</taxon>
        <taxon>Pronocephalata</taxon>
        <taxon>Paramphistomoidea</taxon>
        <taxon>Paramphistomidae</taxon>
        <taxon>Calicophoron</taxon>
    </lineage>
</organism>
<dbReference type="InterPro" id="IPR036322">
    <property type="entry name" value="WD40_repeat_dom_sf"/>
</dbReference>
<sequence>MRASLAVLPENERNIVTSVMGVLNDYIPLSQGRAGFCDEQVFWVKFEDYDCCGLPGEFSFTLILSIGTCKNFYLWGLSLNGRALLLFSERNLCTIDAKLLPTPHPDSDKFGEKRPIFALCDVRSRTCCFWQVRFMSLADGSSVRTHSFESKALSVEANLKYVLVARLDCITVLDARTLEECFTIARVRPTIWSTSVPRNVPYSLSTRWLAFSDSKPVLQNLSRCGDGSTEEPLTSAVMNVNKKIWSSLSAIANTMVSNTSGAGSGSFRHDTAHPVYRPSDQPTMTPIGPLDPTWTVVGDMPNLDSSTNSPGYVTVVDLEFLHTNFLIKNRVEGAKSTVLVSTGDSDPVDANSNNTTSAIPKPDSSNASISGTMYLDVHENCGNGSVVAHFMAHRWANVALIKFDSTGTLLFTACTRGHAFNVFRISNHPCDQRQTAVHHLYILERGNIPCEVMDATFSRDSRWLAVSTNHGTTHVFPITPYGGPVTVRTHTRPYVVNRTSRYHRSSGLEEHHLTRPQPERGAPETLPGSSLAKPSTPASSEHTRVSRLSSPPVPGSTLPSHGAPVPILTHQSPGTAAHLDGNSDDPNQCEFQSPTLGSIPATYDRSGVSEATLTCSCNALYNITNPRLPPYPEPCPIKPEARLRPHNPANSTSGAAAAALGAATGALEVVTTGYAPAAPMSRASHHVSMYRSPQHYGPCAHYPASAYSAQFPQQRDFSRCQPLPIVDQDSGMFSGFMSTVTMAARFALPICFLPNHPRSSGLFSDGVRDPYGSRARAVNSLFILTPDLYLVEYDLSVGPAETTNFGEKLYQDGSIRLDCSAVGQWNLHTDLVYPPPFPQNHPFAMNLRKIQPVREASEISAKLGESPKNESECVASGKEEGPPKEPTEVHSHRSDETTVHSVIRDSRDSAFEDNASYWYSQVEITTHLGPLRRVWMGPQFTFRTYSKQDDSFESNPSNADSQNSLTLTTHSTLSDVLTSLKTIKQLLPPIIESSVLSAVYGSSKRSEVGLARAADLSFGTGDMGSSSETSHACGTNLIIPESKAAGSSSPLRGQSKPSGGSRSQPGRLLEGLGGSGSPAVRWRNRSGDLTRPMSITGPLGDVIENSIVIEGGSYQDSSLGGSLSSLAGRNAEDVVSCIAEAIQDEDVYWPNEKSTAESDHPSSLLRQSTPQASVLQFNVRPPVFQPTTIAVQSALSEADFPSHESSPLVYEEPAQFTVGSFPESTVIGGLEVPDESTPFAGGQDVDQTSKESSEPLPTSSELTTRNVKKGKRLKKSRNKFRKSGSACTISQMQGDNDSGKNIRSSMTSPCPSGPDSLSTSPDVSNPPVAVTNRNLLNLSPLVAEGTKNEDSSHMDDAGIISNPNLTICSSGETQGELTQVDSSASEPKAGEPTNSGQPDSNDTSTLVSAENVSPATTNILEGNENAEATPPENQNQPPTEEAKQASSENPQ</sequence>
<feature type="compositionally biased region" description="Polar residues" evidence="1">
    <location>
        <begin position="584"/>
        <end position="596"/>
    </location>
</feature>
<feature type="compositionally biased region" description="Basic and acidic residues" evidence="1">
    <location>
        <begin position="865"/>
        <end position="905"/>
    </location>
</feature>
<feature type="region of interest" description="Disordered" evidence="1">
    <location>
        <begin position="490"/>
        <end position="596"/>
    </location>
</feature>
<accession>A0AAV2TYR2</accession>
<dbReference type="InterPro" id="IPR048382">
    <property type="entry name" value="BCAS3_WD40"/>
</dbReference>
<dbReference type="SUPFAM" id="SSF50978">
    <property type="entry name" value="WD40 repeat-like"/>
    <property type="match status" value="1"/>
</dbReference>